<evidence type="ECO:0000313" key="2">
    <source>
        <dbReference type="Proteomes" id="UP000618952"/>
    </source>
</evidence>
<dbReference type="EMBL" id="JACLHY010000005">
    <property type="protein sequence ID" value="MBC8767732.1"/>
    <property type="molecule type" value="Genomic_DNA"/>
</dbReference>
<comment type="caution">
    <text evidence="1">The sequence shown here is derived from an EMBL/GenBank/DDBJ whole genome shotgun (WGS) entry which is preliminary data.</text>
</comment>
<reference evidence="1 2" key="1">
    <citation type="submission" date="2020-08" db="EMBL/GenBank/DDBJ databases">
        <title>Arenibacter gaetbuli sp. nov., isolated from a sand dune.</title>
        <authorList>
            <person name="Park S."/>
            <person name="Yoon J.-H."/>
        </authorList>
    </citation>
    <scope>NUCLEOTIDE SEQUENCE [LARGE SCALE GENOMIC DNA]</scope>
    <source>
        <strain evidence="1 2">BSSL-BM3</strain>
    </source>
</reference>
<accession>A0ABR7QL96</accession>
<protein>
    <recommendedName>
        <fullName evidence="3">SMODS-associated and fused to various effectors domain-containing protein</fullName>
    </recommendedName>
</protein>
<keyword evidence="2" id="KW-1185">Reference proteome</keyword>
<sequence length="303" mass="35115">MKIKFGKQIEVEEMVNIDISLFLFGKNHEKRVFTAYNRINANNKIRKSIALLYKEDIDEKDSIRQFDSILIKSHLDISELLNRELQNFTNIQDLKLVVDYSCMTKPWYYTLILFLNKKNLGFKNITVYFVYTPSKFTKPFPPKPNSEVAPLPGKYIVPTDKPKALVVCLGYEQNKAEGIIEHLDPKISYLFYTKPALDSDFVSTIEENNANLLSTAKHIVEFPVNNLLKLERELTSVYYLLKDEYSIIIAPLGPKPFTFISMLLAIKFDNIDIWRVGSGSDINEYDREPIDENTFIISKVVFE</sequence>
<name>A0ABR7QL96_9FLAO</name>
<gene>
    <name evidence="1" type="ORF">H4O18_06985</name>
</gene>
<evidence type="ECO:0000313" key="1">
    <source>
        <dbReference type="EMBL" id="MBC8767732.1"/>
    </source>
</evidence>
<evidence type="ECO:0008006" key="3">
    <source>
        <dbReference type="Google" id="ProtNLM"/>
    </source>
</evidence>
<dbReference type="RefSeq" id="WP_187582823.1">
    <property type="nucleotide sequence ID" value="NZ_JACLHY010000005.1"/>
</dbReference>
<organism evidence="1 2">
    <name type="scientific">Arenibacter arenosicollis</name>
    <dbReference type="NCBI Taxonomy" id="2762274"/>
    <lineage>
        <taxon>Bacteria</taxon>
        <taxon>Pseudomonadati</taxon>
        <taxon>Bacteroidota</taxon>
        <taxon>Flavobacteriia</taxon>
        <taxon>Flavobacteriales</taxon>
        <taxon>Flavobacteriaceae</taxon>
        <taxon>Arenibacter</taxon>
    </lineage>
</organism>
<dbReference type="Proteomes" id="UP000618952">
    <property type="component" value="Unassembled WGS sequence"/>
</dbReference>
<proteinExistence type="predicted"/>